<proteinExistence type="predicted"/>
<reference evidence="2 3" key="1">
    <citation type="submission" date="2018-07" db="EMBL/GenBank/DDBJ databases">
        <title>Freshwater and sediment microbial communities from various areas in North America, analyzing microbe dynamics in response to fracking.</title>
        <authorList>
            <person name="Lamendella R."/>
        </authorList>
    </citation>
    <scope>NUCLEOTIDE SEQUENCE [LARGE SCALE GENOMIC DNA]</scope>
    <source>
        <strain evidence="2 3">160A</strain>
    </source>
</reference>
<protein>
    <recommendedName>
        <fullName evidence="4">DUF4157 domain-containing protein</fullName>
    </recommendedName>
</protein>
<evidence type="ECO:0000313" key="3">
    <source>
        <dbReference type="Proteomes" id="UP000252733"/>
    </source>
</evidence>
<evidence type="ECO:0008006" key="4">
    <source>
        <dbReference type="Google" id="ProtNLM"/>
    </source>
</evidence>
<accession>A0A368VB70</accession>
<keyword evidence="1" id="KW-0732">Signal</keyword>
<comment type="caution">
    <text evidence="2">The sequence shown here is derived from an EMBL/GenBank/DDBJ whole genome shotgun (WGS) entry which is preliminary data.</text>
</comment>
<keyword evidence="3" id="KW-1185">Reference proteome</keyword>
<evidence type="ECO:0000313" key="2">
    <source>
        <dbReference type="EMBL" id="RCW38409.1"/>
    </source>
</evidence>
<dbReference type="RefSeq" id="WP_114436569.1">
    <property type="nucleotide sequence ID" value="NZ_QPIZ01000004.1"/>
</dbReference>
<dbReference type="EMBL" id="QPIZ01000004">
    <property type="protein sequence ID" value="RCW38409.1"/>
    <property type="molecule type" value="Genomic_DNA"/>
</dbReference>
<feature type="signal peptide" evidence="1">
    <location>
        <begin position="1"/>
        <end position="22"/>
    </location>
</feature>
<dbReference type="AlphaFoldDB" id="A0A368VB70"/>
<evidence type="ECO:0000256" key="1">
    <source>
        <dbReference type="SAM" id="SignalP"/>
    </source>
</evidence>
<name>A0A368VB70_9BACT</name>
<feature type="chain" id="PRO_5016976320" description="DUF4157 domain-containing protein" evidence="1">
    <location>
        <begin position="23"/>
        <end position="204"/>
    </location>
</feature>
<dbReference type="Proteomes" id="UP000252733">
    <property type="component" value="Unassembled WGS sequence"/>
</dbReference>
<organism evidence="2 3">
    <name type="scientific">Marinilabilia salmonicolor</name>
    <dbReference type="NCBI Taxonomy" id="989"/>
    <lineage>
        <taxon>Bacteria</taxon>
        <taxon>Pseudomonadati</taxon>
        <taxon>Bacteroidota</taxon>
        <taxon>Bacteroidia</taxon>
        <taxon>Marinilabiliales</taxon>
        <taxon>Marinilabiliaceae</taxon>
        <taxon>Marinilabilia</taxon>
    </lineage>
</organism>
<gene>
    <name evidence="2" type="ORF">DFO77_104167</name>
</gene>
<sequence length="204" mass="24089">MRRIVIALFLLIAWFSNSSVKGQTPENWDFPEKYDSLVVFLADSLDDIRDVNIKVKEKRIGTTMAMRPSFFSFFKKPEKRTYVLCINNKADFSGVLFRDVPHEARVGLLAHELMHVRDYQSRGFGGLVERGWQYLSKRGKHKFEHEIDQMVIDAGFGFYLYYWSAYVLEESDVDEKYREFKRRVYMKPKTILTELNTLGELEVM</sequence>